<dbReference type="InterPro" id="IPR010919">
    <property type="entry name" value="SAND-like_dom_sf"/>
</dbReference>
<dbReference type="Gene3D" id="3.10.390.10">
    <property type="entry name" value="SAND domain-like"/>
    <property type="match status" value="1"/>
</dbReference>
<evidence type="ECO:0000256" key="1">
    <source>
        <dbReference type="ARBA" id="ARBA00022723"/>
    </source>
</evidence>
<dbReference type="SMART" id="SM00258">
    <property type="entry name" value="SAND"/>
    <property type="match status" value="1"/>
</dbReference>
<dbReference type="InterPro" id="IPR013289">
    <property type="entry name" value="CBFA2T1/2/3"/>
</dbReference>
<evidence type="ECO:0000256" key="6">
    <source>
        <dbReference type="ARBA" id="ARBA00023163"/>
    </source>
</evidence>
<dbReference type="Proteomes" id="UP000695022">
    <property type="component" value="Unplaced"/>
</dbReference>
<evidence type="ECO:0000256" key="7">
    <source>
        <dbReference type="ARBA" id="ARBA00023242"/>
    </source>
</evidence>
<keyword evidence="9" id="KW-0175">Coiled coil</keyword>
<evidence type="ECO:0000256" key="3">
    <source>
        <dbReference type="ARBA" id="ARBA00022833"/>
    </source>
</evidence>
<name>A0ABM1DXX9_PRICU</name>
<gene>
    <name evidence="13" type="primary">LOC106807074</name>
</gene>
<accession>A0ABM1DXX9</accession>
<evidence type="ECO:0000256" key="8">
    <source>
        <dbReference type="PROSITE-ProRule" id="PRU00134"/>
    </source>
</evidence>
<dbReference type="InterPro" id="IPR002893">
    <property type="entry name" value="Znf_MYND"/>
</dbReference>
<feature type="domain" description="SAND" evidence="10">
    <location>
        <begin position="130"/>
        <end position="210"/>
    </location>
</feature>
<keyword evidence="2 8" id="KW-0863">Zinc-finger</keyword>
<keyword evidence="6" id="KW-0804">Transcription</keyword>
<keyword evidence="1" id="KW-0479">Metal-binding</keyword>
<dbReference type="PROSITE" id="PS01360">
    <property type="entry name" value="ZF_MYND_1"/>
    <property type="match status" value="1"/>
</dbReference>
<evidence type="ECO:0000256" key="2">
    <source>
        <dbReference type="ARBA" id="ARBA00022771"/>
    </source>
</evidence>
<sequence>MLNNTGFFMQSRMDTKFNKMSEVELAEVIPSSDDSAFVTPEDQEEDDQQQAVAQLQAAAATAAAAANQVPVYVATADGYLVTEQIDESGPRTTHIVIHDQTLEESLKTPVTPITPLTPATEKAEGKFKYQWDDSVNLPVLPVRCKNTNGEMHKIRFGSGGRGRCIKMGDNWYTPSEFEAVSGRASSKDWKRSIRYGGRSLQCLIEENILQPHATSCTCAACCDDETVTGPVRLFTPYKRRKYSTTVCDGVTQVSKKEVHSSLAKVDGQSLTKDSVMVFTPTSSIRGTLTSEPQTIHVVTSSNGIVETHTGSEAGTMIMTPMQTSPATPVSARHNGTVEDMDEDKIWWQLEEVATSVIQQAQQLKHLITQSRQHFMNETEEAMHDLRNQLENEKKEALNTARIEAQMNLSRAVMEARAEKEIAVQQALARARAENSDKLESLTDDDSSLHHKSENLMPKQCANCNRDSYLECTGCRRVSYCSAFCQQKDWVSHQSVCLMVEDEDLDSDREKE</sequence>
<dbReference type="InterPro" id="IPR024119">
    <property type="entry name" value="TF_DEAF-1"/>
</dbReference>
<dbReference type="GeneID" id="106807074"/>
<protein>
    <submittedName>
        <fullName evidence="13">Deformed epidermal autoregulatory factor 1 homolog</fullName>
    </submittedName>
</protein>
<dbReference type="Pfam" id="PF01753">
    <property type="entry name" value="zf-MYND"/>
    <property type="match status" value="1"/>
</dbReference>
<evidence type="ECO:0000256" key="5">
    <source>
        <dbReference type="ARBA" id="ARBA00023125"/>
    </source>
</evidence>
<evidence type="ECO:0000256" key="4">
    <source>
        <dbReference type="ARBA" id="ARBA00023015"/>
    </source>
</evidence>
<dbReference type="Gene3D" id="6.10.140.2220">
    <property type="match status" value="1"/>
</dbReference>
<organism evidence="12 13">
    <name type="scientific">Priapulus caudatus</name>
    <name type="common">Priapulid worm</name>
    <dbReference type="NCBI Taxonomy" id="37621"/>
    <lineage>
        <taxon>Eukaryota</taxon>
        <taxon>Metazoa</taxon>
        <taxon>Ecdysozoa</taxon>
        <taxon>Scalidophora</taxon>
        <taxon>Priapulida</taxon>
        <taxon>Priapulimorpha</taxon>
        <taxon>Priapulimorphida</taxon>
        <taxon>Priapulidae</taxon>
        <taxon>Priapulus</taxon>
    </lineage>
</organism>
<dbReference type="SUPFAM" id="SSF144232">
    <property type="entry name" value="HIT/MYND zinc finger-like"/>
    <property type="match status" value="1"/>
</dbReference>
<evidence type="ECO:0000313" key="12">
    <source>
        <dbReference type="Proteomes" id="UP000695022"/>
    </source>
</evidence>
<reference evidence="13" key="1">
    <citation type="submission" date="2025-08" db="UniProtKB">
        <authorList>
            <consortium name="RefSeq"/>
        </authorList>
    </citation>
    <scope>IDENTIFICATION</scope>
</reference>
<evidence type="ECO:0000259" key="11">
    <source>
        <dbReference type="PROSITE" id="PS50865"/>
    </source>
</evidence>
<dbReference type="PROSITE" id="PS50865">
    <property type="entry name" value="ZF_MYND_2"/>
    <property type="match status" value="1"/>
</dbReference>
<keyword evidence="3" id="KW-0862">Zinc</keyword>
<feature type="coiled-coil region" evidence="9">
    <location>
        <begin position="375"/>
        <end position="406"/>
    </location>
</feature>
<dbReference type="InterPro" id="IPR000770">
    <property type="entry name" value="SAND_dom"/>
</dbReference>
<keyword evidence="5" id="KW-0238">DNA-binding</keyword>
<evidence type="ECO:0000313" key="13">
    <source>
        <dbReference type="RefSeq" id="XP_014664800.1"/>
    </source>
</evidence>
<dbReference type="PANTHER" id="PTHR10237">
    <property type="entry name" value="DEFORMED EPIDERMAL AUTOREGULATORY FACTOR 1 HOMOLOG SUPPRESSIN"/>
    <property type="match status" value="1"/>
</dbReference>
<feature type="domain" description="MYND-type" evidence="11">
    <location>
        <begin position="460"/>
        <end position="496"/>
    </location>
</feature>
<dbReference type="PROSITE" id="PS50864">
    <property type="entry name" value="SAND"/>
    <property type="match status" value="1"/>
</dbReference>
<dbReference type="Pfam" id="PF01342">
    <property type="entry name" value="SAND"/>
    <property type="match status" value="1"/>
</dbReference>
<keyword evidence="7" id="KW-0539">Nucleus</keyword>
<keyword evidence="12" id="KW-1185">Reference proteome</keyword>
<proteinExistence type="predicted"/>
<dbReference type="RefSeq" id="XP_014664800.1">
    <property type="nucleotide sequence ID" value="XM_014809314.1"/>
</dbReference>
<keyword evidence="4" id="KW-0805">Transcription regulation</keyword>
<dbReference type="SUPFAM" id="SSF63763">
    <property type="entry name" value="SAND domain-like"/>
    <property type="match status" value="1"/>
</dbReference>
<evidence type="ECO:0000256" key="9">
    <source>
        <dbReference type="SAM" id="Coils"/>
    </source>
</evidence>
<dbReference type="PRINTS" id="PR01875">
    <property type="entry name" value="ETOFAMILY"/>
</dbReference>
<evidence type="ECO:0000259" key="10">
    <source>
        <dbReference type="PROSITE" id="PS50864"/>
    </source>
</evidence>
<dbReference type="PANTHER" id="PTHR10237:SF1">
    <property type="entry name" value="DEFORMED EPIDERMAL AUTOREGULATORY FACTOR 1 HOMOLOG"/>
    <property type="match status" value="1"/>
</dbReference>